<comment type="caution">
    <text evidence="1">The sequence shown here is derived from an EMBL/GenBank/DDBJ whole genome shotgun (WGS) entry which is preliminary data.</text>
</comment>
<keyword evidence="2" id="KW-1185">Reference proteome</keyword>
<sequence>MQKYETFSDLTAEINSKRNLMIQTGMTKGLNHFETLQHSAELDKLIYTYQLLVLDKPPCN</sequence>
<dbReference type="SUPFAM" id="SSF140500">
    <property type="entry name" value="BAS1536-like"/>
    <property type="match status" value="1"/>
</dbReference>
<proteinExistence type="predicted"/>
<evidence type="ECO:0000313" key="1">
    <source>
        <dbReference type="EMBL" id="MFK2824121.1"/>
    </source>
</evidence>
<dbReference type="Proteomes" id="UP001619911">
    <property type="component" value="Unassembled WGS sequence"/>
</dbReference>
<gene>
    <name evidence="1" type="ORF">QYG89_00230</name>
</gene>
<dbReference type="PANTHER" id="PTHR41263">
    <property type="entry name" value="ASPARTYL-PHOSPHATE PHOSPHATASE YISI"/>
    <property type="match status" value="1"/>
</dbReference>
<dbReference type="Gene3D" id="4.10.280.10">
    <property type="entry name" value="Helix-loop-helix DNA-binding domain"/>
    <property type="match status" value="1"/>
</dbReference>
<dbReference type="Pfam" id="PF09388">
    <property type="entry name" value="SpoOE-like"/>
    <property type="match status" value="1"/>
</dbReference>
<evidence type="ECO:0000313" key="2">
    <source>
        <dbReference type="Proteomes" id="UP001619911"/>
    </source>
</evidence>
<name>A0ABW8I605_9BACI</name>
<organism evidence="1 2">
    <name type="scientific">Bacillus lumedeiriae</name>
    <dbReference type="NCBI Taxonomy" id="3058829"/>
    <lineage>
        <taxon>Bacteria</taxon>
        <taxon>Bacillati</taxon>
        <taxon>Bacillota</taxon>
        <taxon>Bacilli</taxon>
        <taxon>Bacillales</taxon>
        <taxon>Bacillaceae</taxon>
        <taxon>Bacillus</taxon>
    </lineage>
</organism>
<reference evidence="1 2" key="1">
    <citation type="submission" date="2023-07" db="EMBL/GenBank/DDBJ databases">
        <title>Bacillus lucianemedeirus sp. nov, a new species isolated from an immunobiological production facility.</title>
        <authorList>
            <person name="Costa L.V."/>
            <person name="Miranda R.V.S.L."/>
            <person name="Brandao M.L.L."/>
            <person name="Reis C.M.F."/>
            <person name="Frazao A.M."/>
            <person name="Cruz F.V."/>
            <person name="Baio P.V.P."/>
            <person name="Veras J.F.C."/>
            <person name="Ramos J.N."/>
            <person name="Vieira V."/>
        </authorList>
    </citation>
    <scope>NUCLEOTIDE SEQUENCE [LARGE SCALE GENOMIC DNA]</scope>
    <source>
        <strain evidence="1 2">B190/17</strain>
    </source>
</reference>
<protein>
    <submittedName>
        <fullName evidence="1">Aspartyl-phosphate phosphatase Spo0E family protein</fullName>
    </submittedName>
</protein>
<dbReference type="InterPro" id="IPR018540">
    <property type="entry name" value="Spo0E-like"/>
</dbReference>
<dbReference type="InterPro" id="IPR037208">
    <property type="entry name" value="Spo0E-like_sf"/>
</dbReference>
<dbReference type="PANTHER" id="PTHR41263:SF1">
    <property type="entry name" value="ASPARTYL-PHOSPHATE PHOSPHATASE YISI"/>
    <property type="match status" value="1"/>
</dbReference>
<dbReference type="EMBL" id="JAUIYO010000001">
    <property type="protein sequence ID" value="MFK2824121.1"/>
    <property type="molecule type" value="Genomic_DNA"/>
</dbReference>
<dbReference type="InterPro" id="IPR036638">
    <property type="entry name" value="HLH_DNA-bd_sf"/>
</dbReference>
<dbReference type="InterPro" id="IPR053028">
    <property type="entry name" value="Spo0E-like_phosphatase"/>
</dbReference>
<dbReference type="RefSeq" id="WP_404313625.1">
    <property type="nucleotide sequence ID" value="NZ_JAUIYO010000001.1"/>
</dbReference>
<accession>A0ABW8I605</accession>